<dbReference type="InterPro" id="IPR000719">
    <property type="entry name" value="Prot_kinase_dom"/>
</dbReference>
<feature type="region of interest" description="Disordered" evidence="10">
    <location>
        <begin position="722"/>
        <end position="772"/>
    </location>
</feature>
<feature type="region of interest" description="Disordered" evidence="10">
    <location>
        <begin position="1089"/>
        <end position="1131"/>
    </location>
</feature>
<feature type="compositionally biased region" description="Low complexity" evidence="10">
    <location>
        <begin position="540"/>
        <end position="549"/>
    </location>
</feature>
<organism evidence="13 14">
    <name type="scientific">Limulus polyphemus</name>
    <name type="common">Atlantic horseshoe crab</name>
    <dbReference type="NCBI Taxonomy" id="6850"/>
    <lineage>
        <taxon>Eukaryota</taxon>
        <taxon>Metazoa</taxon>
        <taxon>Ecdysozoa</taxon>
        <taxon>Arthropoda</taxon>
        <taxon>Chelicerata</taxon>
        <taxon>Merostomata</taxon>
        <taxon>Xiphosura</taxon>
        <taxon>Limulidae</taxon>
        <taxon>Limulus</taxon>
    </lineage>
</organism>
<dbReference type="InterPro" id="IPR050198">
    <property type="entry name" value="Non-receptor_tyrosine_kinases"/>
</dbReference>
<name>A0ABM1BN03_LIMPO</name>
<feature type="domain" description="CRIB" evidence="12">
    <location>
        <begin position="490"/>
        <end position="504"/>
    </location>
</feature>
<dbReference type="Pfam" id="PF07714">
    <property type="entry name" value="PK_Tyr_Ser-Thr"/>
    <property type="match status" value="1"/>
</dbReference>
<dbReference type="Gene3D" id="1.10.510.10">
    <property type="entry name" value="Transferase(Phosphotransferase) domain 1"/>
    <property type="match status" value="1"/>
</dbReference>
<feature type="region of interest" description="Disordered" evidence="10">
    <location>
        <begin position="652"/>
        <end position="672"/>
    </location>
</feature>
<evidence type="ECO:0000259" key="12">
    <source>
        <dbReference type="PROSITE" id="PS50108"/>
    </source>
</evidence>
<dbReference type="EC" id="2.7.10.2" evidence="1"/>
<evidence type="ECO:0000256" key="4">
    <source>
        <dbReference type="ARBA" id="ARBA00022741"/>
    </source>
</evidence>
<gene>
    <name evidence="14 15 16 17" type="primary">LOC106469322</name>
</gene>
<dbReference type="PROSITE" id="PS00109">
    <property type="entry name" value="PROTEIN_KINASE_TYR"/>
    <property type="match status" value="1"/>
</dbReference>
<dbReference type="InterPro" id="IPR013761">
    <property type="entry name" value="SAM/pointed_sf"/>
</dbReference>
<dbReference type="CDD" id="cd09539">
    <property type="entry name" value="SAM_TNK-like"/>
    <property type="match status" value="1"/>
</dbReference>
<dbReference type="RefSeq" id="XP_022253524.1">
    <property type="nucleotide sequence ID" value="XM_022397816.1"/>
</dbReference>
<dbReference type="SUPFAM" id="SSF56112">
    <property type="entry name" value="Protein kinase-like (PK-like)"/>
    <property type="match status" value="1"/>
</dbReference>
<dbReference type="SUPFAM" id="SSF47769">
    <property type="entry name" value="SAM/Pointed domain"/>
    <property type="match status" value="1"/>
</dbReference>
<dbReference type="PROSITE" id="PS00107">
    <property type="entry name" value="PROTEIN_KINASE_ATP"/>
    <property type="match status" value="1"/>
</dbReference>
<feature type="compositionally biased region" description="Basic and acidic residues" evidence="10">
    <location>
        <begin position="833"/>
        <end position="842"/>
    </location>
</feature>
<dbReference type="GeneID" id="106469322"/>
<feature type="binding site" evidence="9">
    <location>
        <position position="155"/>
    </location>
    <ligand>
        <name>ATP</name>
        <dbReference type="ChEBI" id="CHEBI:30616"/>
    </ligand>
</feature>
<evidence type="ECO:0000259" key="11">
    <source>
        <dbReference type="PROSITE" id="PS50011"/>
    </source>
</evidence>
<dbReference type="PROSITE" id="PS50011">
    <property type="entry name" value="PROTEIN_KINASE_DOM"/>
    <property type="match status" value="1"/>
</dbReference>
<evidence type="ECO:0000256" key="1">
    <source>
        <dbReference type="ARBA" id="ARBA00011903"/>
    </source>
</evidence>
<dbReference type="InterPro" id="IPR011009">
    <property type="entry name" value="Kinase-like_dom_sf"/>
</dbReference>
<evidence type="ECO:0000256" key="8">
    <source>
        <dbReference type="ARBA" id="ARBA00047899"/>
    </source>
</evidence>
<dbReference type="RefSeq" id="XP_022253526.1">
    <property type="nucleotide sequence ID" value="XM_022397818.1"/>
</dbReference>
<evidence type="ECO:0000256" key="9">
    <source>
        <dbReference type="PROSITE-ProRule" id="PRU10141"/>
    </source>
</evidence>
<evidence type="ECO:0000256" key="7">
    <source>
        <dbReference type="ARBA" id="ARBA00023137"/>
    </source>
</evidence>
<feature type="domain" description="Protein kinase" evidence="11">
    <location>
        <begin position="123"/>
        <end position="389"/>
    </location>
</feature>
<accession>A0ABM1BN03</accession>
<dbReference type="RefSeq" id="XP_022253525.1">
    <property type="nucleotide sequence ID" value="XM_022397817.1"/>
</dbReference>
<dbReference type="InterPro" id="IPR017441">
    <property type="entry name" value="Protein_kinase_ATP_BS"/>
</dbReference>
<evidence type="ECO:0000313" key="15">
    <source>
        <dbReference type="RefSeq" id="XP_022253524.1"/>
    </source>
</evidence>
<feature type="compositionally biased region" description="Low complexity" evidence="10">
    <location>
        <begin position="1089"/>
        <end position="1102"/>
    </location>
</feature>
<feature type="compositionally biased region" description="Polar residues" evidence="10">
    <location>
        <begin position="843"/>
        <end position="919"/>
    </location>
</feature>
<evidence type="ECO:0000313" key="13">
    <source>
        <dbReference type="Proteomes" id="UP000694941"/>
    </source>
</evidence>
<dbReference type="InterPro" id="IPR020635">
    <property type="entry name" value="Tyr_kinase_cat_dom"/>
</dbReference>
<sequence>MTGLLTMAMPTPALSLYEFLSEAELSQYYSLLKNDLKVTTVAQLKYVEEDDLTQLGMSKPEQRRLRKYFQKVYPQTYLRKFKNMILPKSKDNIDRSSIVFLDSVADRNPVRVPSKHIIPADSIIINKELGIGEFGVVQQGVWTNEDGDRIQVAIKCLSKDRMQNNPMEFLKEAAIMHTIDNEHIVRLYGVVLDTTSLMLVTELAPLRSLLECLKEPDLRSNFPVISLCDFTYQICDGMQYLESKRLIHRDLAARNILVFAKNKVKISDFGLSRALGVGKDYYQTNFNVNLKLPIAWCAPECINYLRFTSASDVWAYGVTLWEIFSYGFQPWAALTGQQILEAIDEPSYQRLEQPDCCPKEYYSLMLKCWQHDANKRPKFSDILQLLPECKPEQLQTVKDSSDTSITPKPKKDWLHYKVGDVITVLDKKPLSDCPNLWRGVLNSGKTGLFNPANTVTYLGQNLPTNRPNFSRTGSKAGLYSSKRRIRPEMISGPQGDLKHTGHVGLDGAFFGDISFLGDKYNQLPRQIVTPYKPQDDGEPSSLLARASSDLSDRTPLLTKSNFLNDGKSGPAAETWSDAGSLCEKDYQVNLETNKMVESTEIIKTTDVHKLNIGPDHEYHEISDEEDFPSVESPRFETLDFGPSLMDEVFKALGSTNPDPELDEQQSNENNNVRNEIKEITSKVCNREGGKKKQATVKPISAADQHTLDCAIAMAKELASRSMLEVENKSGSDTGLESPKTPTTPTRTKFSFKLKPSPKPERRNFSAETQAIPSVQDILTEEAREAYNLLVEKGQHSTPHSSNSDTRQHSSDSHHRNHNNNSLHTHHHSTIQESRTRVRDPVHSQHTSSATIIQHTSSKQTPVTASTNQHGLHTVKSVTKSGSNITSSDTQHSTIHQSSPTDNSSQYTKSQPTLLTTTDSSDAEDTMDSNPLRMLRKSGPVRPKVRGNKHGLPASSRASAIQTAAVTRPAANVLPHTGGARAGLGAPPPPPAAVMRSSSVPENARSIGEICQAEDEQTFVSSAHITVNPELEGVDSSANLLPLPPRDRSKPFPVLKQHQRRHPLVLPGIRQVPNSGSTLLTQVSCSEVPLGSDGSSIDSDLVSPTMLNSPQDGGGGQSKVPPPKPARSTSLDDSFETQIQAEIDGLDDIPEEHAPSPPIYKNSDHVSCEDLLEFALDKPNAKRTQGRARGTDSDEVRIMQKVLAKDEVTPEECLVALNETEWDIHKAIKYTRLQCLLNSHLVHVENFKQTLTRCNWNVQQAANYLLATHGIAEDTTEV</sequence>
<dbReference type="InterPro" id="IPR000095">
    <property type="entry name" value="CRIB_dom"/>
</dbReference>
<proteinExistence type="predicted"/>
<dbReference type="RefSeq" id="XP_013785266.1">
    <property type="nucleotide sequence ID" value="XM_013929812.2"/>
</dbReference>
<feature type="region of interest" description="Disordered" evidence="10">
    <location>
        <begin position="973"/>
        <end position="996"/>
    </location>
</feature>
<dbReference type="InterPro" id="IPR008266">
    <property type="entry name" value="Tyr_kinase_AS"/>
</dbReference>
<evidence type="ECO:0000256" key="6">
    <source>
        <dbReference type="ARBA" id="ARBA00022840"/>
    </source>
</evidence>
<dbReference type="InterPro" id="IPR049587">
    <property type="entry name" value="TNK-like_SAM"/>
</dbReference>
<evidence type="ECO:0000313" key="17">
    <source>
        <dbReference type="RefSeq" id="XP_022253526.1"/>
    </source>
</evidence>
<dbReference type="Pfam" id="PF22931">
    <property type="entry name" value="SAM_TNK"/>
    <property type="match status" value="1"/>
</dbReference>
<dbReference type="InterPro" id="IPR001245">
    <property type="entry name" value="Ser-Thr/Tyr_kinase_cat_dom"/>
</dbReference>
<keyword evidence="7" id="KW-0829">Tyrosine-protein kinase</keyword>
<keyword evidence="3" id="KW-0808">Transferase</keyword>
<evidence type="ECO:0000256" key="3">
    <source>
        <dbReference type="ARBA" id="ARBA00022679"/>
    </source>
</evidence>
<dbReference type="InterPro" id="IPR055175">
    <property type="entry name" value="ACK/TNK-like_SAM"/>
</dbReference>
<reference evidence="14 15" key="1">
    <citation type="submission" date="2025-05" db="UniProtKB">
        <authorList>
            <consortium name="RefSeq"/>
        </authorList>
    </citation>
    <scope>IDENTIFICATION</scope>
    <source>
        <tissue evidence="14 15">Muscle</tissue>
    </source>
</reference>
<keyword evidence="13" id="KW-1185">Reference proteome</keyword>
<keyword evidence="5" id="KW-0418">Kinase</keyword>
<feature type="region of interest" description="Disordered" evidence="10">
    <location>
        <begin position="529"/>
        <end position="550"/>
    </location>
</feature>
<dbReference type="CDD" id="cd05040">
    <property type="entry name" value="PTKc_Ack_like"/>
    <property type="match status" value="1"/>
</dbReference>
<dbReference type="Gene3D" id="3.30.200.20">
    <property type="entry name" value="Phosphorylase Kinase, domain 1"/>
    <property type="match status" value="1"/>
</dbReference>
<dbReference type="SMART" id="SM00285">
    <property type="entry name" value="PBD"/>
    <property type="match status" value="1"/>
</dbReference>
<dbReference type="Proteomes" id="UP000694941">
    <property type="component" value="Unplaced"/>
</dbReference>
<keyword evidence="2" id="KW-0728">SH3 domain</keyword>
<protein>
    <recommendedName>
        <fullName evidence="1">non-specific protein-tyrosine kinase</fullName>
        <ecNumber evidence="1">2.7.10.2</ecNumber>
    </recommendedName>
</protein>
<dbReference type="SMART" id="SM00219">
    <property type="entry name" value="TyrKc"/>
    <property type="match status" value="1"/>
</dbReference>
<dbReference type="PRINTS" id="PR00109">
    <property type="entry name" value="TYRKINASE"/>
</dbReference>
<keyword evidence="6 9" id="KW-0067">ATP-binding</keyword>
<feature type="compositionally biased region" description="Polar residues" evidence="10">
    <location>
        <begin position="795"/>
        <end position="804"/>
    </location>
</feature>
<evidence type="ECO:0000313" key="16">
    <source>
        <dbReference type="RefSeq" id="XP_022253525.1"/>
    </source>
</evidence>
<dbReference type="PANTHER" id="PTHR24418">
    <property type="entry name" value="TYROSINE-PROTEIN KINASE"/>
    <property type="match status" value="1"/>
</dbReference>
<evidence type="ECO:0000256" key="2">
    <source>
        <dbReference type="ARBA" id="ARBA00022443"/>
    </source>
</evidence>
<comment type="catalytic activity">
    <reaction evidence="8">
        <text>L-threonyl-[protein] + ATP = O-phospho-L-threonyl-[protein] + ADP + H(+)</text>
        <dbReference type="Rhea" id="RHEA:46608"/>
        <dbReference type="Rhea" id="RHEA-COMP:11060"/>
        <dbReference type="Rhea" id="RHEA-COMP:11605"/>
        <dbReference type="ChEBI" id="CHEBI:15378"/>
        <dbReference type="ChEBI" id="CHEBI:30013"/>
        <dbReference type="ChEBI" id="CHEBI:30616"/>
        <dbReference type="ChEBI" id="CHEBI:61977"/>
        <dbReference type="ChEBI" id="CHEBI:456216"/>
        <dbReference type="EC" id="2.7.11.1"/>
    </reaction>
</comment>
<evidence type="ECO:0000256" key="5">
    <source>
        <dbReference type="ARBA" id="ARBA00022777"/>
    </source>
</evidence>
<feature type="region of interest" description="Disordered" evidence="10">
    <location>
        <begin position="792"/>
        <end position="960"/>
    </location>
</feature>
<dbReference type="Gene3D" id="2.30.30.40">
    <property type="entry name" value="SH3 Domains"/>
    <property type="match status" value="1"/>
</dbReference>
<evidence type="ECO:0000256" key="10">
    <source>
        <dbReference type="SAM" id="MobiDB-lite"/>
    </source>
</evidence>
<dbReference type="PROSITE" id="PS50108">
    <property type="entry name" value="CRIB"/>
    <property type="match status" value="1"/>
</dbReference>
<feature type="compositionally biased region" description="Low complexity" evidence="10">
    <location>
        <begin position="737"/>
        <end position="754"/>
    </location>
</feature>
<keyword evidence="4 9" id="KW-0547">Nucleotide-binding</keyword>
<evidence type="ECO:0000313" key="14">
    <source>
        <dbReference type="RefSeq" id="XP_013785266.1"/>
    </source>
</evidence>